<organism evidence="2 3">
    <name type="scientific">Malassezia caprae</name>
    <dbReference type="NCBI Taxonomy" id="1381934"/>
    <lineage>
        <taxon>Eukaryota</taxon>
        <taxon>Fungi</taxon>
        <taxon>Dikarya</taxon>
        <taxon>Basidiomycota</taxon>
        <taxon>Ustilaginomycotina</taxon>
        <taxon>Malasseziomycetes</taxon>
        <taxon>Malasseziales</taxon>
        <taxon>Malasseziaceae</taxon>
        <taxon>Malassezia</taxon>
    </lineage>
</organism>
<name>A0AAF0E4Z3_9BASI</name>
<feature type="region of interest" description="Disordered" evidence="1">
    <location>
        <begin position="33"/>
        <end position="117"/>
    </location>
</feature>
<evidence type="ECO:0000313" key="2">
    <source>
        <dbReference type="EMBL" id="WFD19617.1"/>
    </source>
</evidence>
<dbReference type="EMBL" id="CP119910">
    <property type="protein sequence ID" value="WFD19617.1"/>
    <property type="molecule type" value="Genomic_DNA"/>
</dbReference>
<sequence>MKHFSEQQGLAHVLALSEQAVQKKDLQFQKTLEKNQASREHIAERRKQQQQRKELARQAKDTPSRSSMLKLLREKRRERTRERRKKRKEEAIGTQAPAATQHPPENARPKKKRVSFG</sequence>
<protein>
    <submittedName>
        <fullName evidence="2">Uncharacterized protein</fullName>
    </submittedName>
</protein>
<evidence type="ECO:0000256" key="1">
    <source>
        <dbReference type="SAM" id="MobiDB-lite"/>
    </source>
</evidence>
<gene>
    <name evidence="2" type="ORF">MCAP1_001851</name>
</gene>
<dbReference type="AlphaFoldDB" id="A0AAF0E4Z3"/>
<accession>A0AAF0E4Z3</accession>
<keyword evidence="3" id="KW-1185">Reference proteome</keyword>
<dbReference type="Proteomes" id="UP001220961">
    <property type="component" value="Chromosome 3"/>
</dbReference>
<evidence type="ECO:0000313" key="3">
    <source>
        <dbReference type="Proteomes" id="UP001220961"/>
    </source>
</evidence>
<feature type="compositionally biased region" description="Basic and acidic residues" evidence="1">
    <location>
        <begin position="71"/>
        <end position="81"/>
    </location>
</feature>
<feature type="compositionally biased region" description="Basic and acidic residues" evidence="1">
    <location>
        <begin position="33"/>
        <end position="63"/>
    </location>
</feature>
<reference evidence="2" key="1">
    <citation type="submission" date="2023-03" db="EMBL/GenBank/DDBJ databases">
        <title>Mating type loci evolution in Malassezia.</title>
        <authorList>
            <person name="Coelho M.A."/>
        </authorList>
    </citation>
    <scope>NUCLEOTIDE SEQUENCE</scope>
    <source>
        <strain evidence="2">CBS 10434</strain>
    </source>
</reference>
<proteinExistence type="predicted"/>